<dbReference type="CDD" id="cd06261">
    <property type="entry name" value="TM_PBP2"/>
    <property type="match status" value="1"/>
</dbReference>
<dbReference type="InterPro" id="IPR000515">
    <property type="entry name" value="MetI-like"/>
</dbReference>
<keyword evidence="6 7" id="KW-0472">Membrane</keyword>
<dbReference type="InterPro" id="IPR045621">
    <property type="entry name" value="BPD_transp_1_N"/>
</dbReference>
<evidence type="ECO:0000313" key="10">
    <source>
        <dbReference type="Proteomes" id="UP000473699"/>
    </source>
</evidence>
<dbReference type="Pfam" id="PF19300">
    <property type="entry name" value="BPD_transp_1_N"/>
    <property type="match status" value="1"/>
</dbReference>
<dbReference type="PROSITE" id="PS50928">
    <property type="entry name" value="ABC_TM1"/>
    <property type="match status" value="1"/>
</dbReference>
<dbReference type="AlphaFoldDB" id="A0A6L5YEH9"/>
<reference evidence="9 10" key="1">
    <citation type="submission" date="2019-08" db="EMBL/GenBank/DDBJ databases">
        <title>In-depth cultivation of the pig gut microbiome towards novel bacterial diversity and tailored functional studies.</title>
        <authorList>
            <person name="Wylensek D."/>
            <person name="Hitch T.C.A."/>
            <person name="Clavel T."/>
        </authorList>
    </citation>
    <scope>NUCLEOTIDE SEQUENCE [LARGE SCALE GENOMIC DNA]</scope>
    <source>
        <strain evidence="9 10">SM-530-WT-4B</strain>
    </source>
</reference>
<evidence type="ECO:0000259" key="8">
    <source>
        <dbReference type="PROSITE" id="PS50928"/>
    </source>
</evidence>
<evidence type="ECO:0000313" key="9">
    <source>
        <dbReference type="EMBL" id="MST56002.1"/>
    </source>
</evidence>
<feature type="transmembrane region" description="Helical" evidence="7">
    <location>
        <begin position="9"/>
        <end position="29"/>
    </location>
</feature>
<evidence type="ECO:0000256" key="6">
    <source>
        <dbReference type="ARBA" id="ARBA00023136"/>
    </source>
</evidence>
<dbReference type="Gene3D" id="1.10.3720.10">
    <property type="entry name" value="MetI-like"/>
    <property type="match status" value="1"/>
</dbReference>
<comment type="caution">
    <text evidence="9">The sequence shown here is derived from an EMBL/GenBank/DDBJ whole genome shotgun (WGS) entry which is preliminary data.</text>
</comment>
<evidence type="ECO:0000256" key="2">
    <source>
        <dbReference type="ARBA" id="ARBA00022448"/>
    </source>
</evidence>
<keyword evidence="10" id="KW-1185">Reference proteome</keyword>
<dbReference type="Proteomes" id="UP000473699">
    <property type="component" value="Unassembled WGS sequence"/>
</dbReference>
<feature type="transmembrane region" description="Helical" evidence="7">
    <location>
        <begin position="173"/>
        <end position="192"/>
    </location>
</feature>
<feature type="transmembrane region" description="Helical" evidence="7">
    <location>
        <begin position="242"/>
        <end position="266"/>
    </location>
</feature>
<feature type="domain" description="ABC transmembrane type-1" evidence="8">
    <location>
        <begin position="95"/>
        <end position="296"/>
    </location>
</feature>
<evidence type="ECO:0000256" key="3">
    <source>
        <dbReference type="ARBA" id="ARBA00022475"/>
    </source>
</evidence>
<feature type="transmembrane region" description="Helical" evidence="7">
    <location>
        <begin position="278"/>
        <end position="299"/>
    </location>
</feature>
<dbReference type="Pfam" id="PF00528">
    <property type="entry name" value="BPD_transp_1"/>
    <property type="match status" value="1"/>
</dbReference>
<dbReference type="GO" id="GO:0005886">
    <property type="term" value="C:plasma membrane"/>
    <property type="evidence" value="ECO:0007669"/>
    <property type="project" value="UniProtKB-SubCell"/>
</dbReference>
<protein>
    <submittedName>
        <fullName evidence="9">ABC transporter permease</fullName>
    </submittedName>
</protein>
<feature type="transmembrane region" description="Helical" evidence="7">
    <location>
        <begin position="134"/>
        <end position="161"/>
    </location>
</feature>
<evidence type="ECO:0000256" key="5">
    <source>
        <dbReference type="ARBA" id="ARBA00022989"/>
    </source>
</evidence>
<dbReference type="PANTHER" id="PTHR43163:SF6">
    <property type="entry name" value="DIPEPTIDE TRANSPORT SYSTEM PERMEASE PROTEIN DPPB-RELATED"/>
    <property type="match status" value="1"/>
</dbReference>
<dbReference type="EMBL" id="VUNH01000008">
    <property type="protein sequence ID" value="MST56002.1"/>
    <property type="molecule type" value="Genomic_DNA"/>
</dbReference>
<comment type="subcellular location">
    <subcellularLocation>
        <location evidence="1 7">Cell membrane</location>
        <topology evidence="1 7">Multi-pass membrane protein</topology>
    </subcellularLocation>
</comment>
<keyword evidence="4 7" id="KW-0812">Transmembrane</keyword>
<dbReference type="InterPro" id="IPR035906">
    <property type="entry name" value="MetI-like_sf"/>
</dbReference>
<sequence length="324" mass="35812">MLKFIGKRILMMVPVMLGVVLLVFSMMYFSPGKPEDYILGDMATAEDKAKFRAENGLNDPFIIQYFNYIRKALTGDLGISYTTKQPVVTEIMSRFPTTFQLAFFSTLIAVALGIVTGIVSAVKQYTVWDNICRVLAMIGVSMPNFWQGLLLIILFSVVLKWFPSSGFSSWKHVVLPALTIGTSSAAAVMRMTRSSMLEAIRQDYVRTARSKGQSEIKVVWHHAFRNAIIPVMTVVGVNFGKMLGGAAISEVVFAIPGLGNLIIGAIKVKNAPLVQGGIMFIALAMSIVNLIVDVLYAYVDPRIRSQYLKPRRSRPEKKTAKEAA</sequence>
<evidence type="ECO:0000256" key="4">
    <source>
        <dbReference type="ARBA" id="ARBA00022692"/>
    </source>
</evidence>
<organism evidence="9 10">
    <name type="scientific">Pyramidobacter porci</name>
    <dbReference type="NCBI Taxonomy" id="2605789"/>
    <lineage>
        <taxon>Bacteria</taxon>
        <taxon>Thermotogati</taxon>
        <taxon>Synergistota</taxon>
        <taxon>Synergistia</taxon>
        <taxon>Synergistales</taxon>
        <taxon>Dethiosulfovibrionaceae</taxon>
        <taxon>Pyramidobacter</taxon>
    </lineage>
</organism>
<dbReference type="SUPFAM" id="SSF161098">
    <property type="entry name" value="MetI-like"/>
    <property type="match status" value="1"/>
</dbReference>
<evidence type="ECO:0000256" key="7">
    <source>
        <dbReference type="RuleBase" id="RU363032"/>
    </source>
</evidence>
<comment type="similarity">
    <text evidence="7">Belongs to the binding-protein-dependent transport system permease family.</text>
</comment>
<dbReference type="PANTHER" id="PTHR43163">
    <property type="entry name" value="DIPEPTIDE TRANSPORT SYSTEM PERMEASE PROTEIN DPPB-RELATED"/>
    <property type="match status" value="1"/>
</dbReference>
<name>A0A6L5YEH9_9BACT</name>
<gene>
    <name evidence="9" type="ORF">FYJ74_08160</name>
</gene>
<dbReference type="RefSeq" id="WP_154529090.1">
    <property type="nucleotide sequence ID" value="NZ_VUNH01000008.1"/>
</dbReference>
<accession>A0A6L5YEH9</accession>
<keyword evidence="5 7" id="KW-1133">Transmembrane helix</keyword>
<dbReference type="GO" id="GO:0055085">
    <property type="term" value="P:transmembrane transport"/>
    <property type="evidence" value="ECO:0007669"/>
    <property type="project" value="InterPro"/>
</dbReference>
<feature type="transmembrane region" description="Helical" evidence="7">
    <location>
        <begin position="101"/>
        <end position="122"/>
    </location>
</feature>
<proteinExistence type="inferred from homology"/>
<keyword evidence="2 7" id="KW-0813">Transport</keyword>
<evidence type="ECO:0000256" key="1">
    <source>
        <dbReference type="ARBA" id="ARBA00004651"/>
    </source>
</evidence>
<keyword evidence="3" id="KW-1003">Cell membrane</keyword>